<dbReference type="Proteomes" id="UP000182491">
    <property type="component" value="Unassembled WGS sequence"/>
</dbReference>
<name>A0A1I7KNM2_9BACT</name>
<accession>A0A1I7KNM2</accession>
<reference evidence="3" key="1">
    <citation type="submission" date="2016-10" db="EMBL/GenBank/DDBJ databases">
        <authorList>
            <person name="Varghese N."/>
        </authorList>
    </citation>
    <scope>NUCLEOTIDE SEQUENCE [LARGE SCALE GENOMIC DNA]</scope>
    <source>
        <strain evidence="3">DSM 18820</strain>
    </source>
</reference>
<proteinExistence type="predicted"/>
<keyword evidence="3" id="KW-1185">Reference proteome</keyword>
<dbReference type="STRING" id="388950.GCA_001611675_04096"/>
<feature type="region of interest" description="Disordered" evidence="1">
    <location>
        <begin position="57"/>
        <end position="80"/>
    </location>
</feature>
<organism evidence="2 3">
    <name type="scientific">Pontibacter akesuensis</name>
    <dbReference type="NCBI Taxonomy" id="388950"/>
    <lineage>
        <taxon>Bacteria</taxon>
        <taxon>Pseudomonadati</taxon>
        <taxon>Bacteroidota</taxon>
        <taxon>Cytophagia</taxon>
        <taxon>Cytophagales</taxon>
        <taxon>Hymenobacteraceae</taxon>
        <taxon>Pontibacter</taxon>
    </lineage>
</organism>
<evidence type="ECO:0000313" key="2">
    <source>
        <dbReference type="EMBL" id="SFU99043.1"/>
    </source>
</evidence>
<dbReference type="RefSeq" id="WP_068840312.1">
    <property type="nucleotide sequence ID" value="NZ_BMXC01000008.1"/>
</dbReference>
<evidence type="ECO:0000313" key="3">
    <source>
        <dbReference type="Proteomes" id="UP000182491"/>
    </source>
</evidence>
<evidence type="ECO:0000256" key="1">
    <source>
        <dbReference type="SAM" id="MobiDB-lite"/>
    </source>
</evidence>
<sequence>MFYHVENYSFRHVSLSAGGVMIVGHRPYGALLQALAQDAPELSPTQQAEDEEKYKAYWGGALPGGKSRSADNRKSSTGHA</sequence>
<dbReference type="AlphaFoldDB" id="A0A1I7KNM2"/>
<dbReference type="EMBL" id="FPCA01000007">
    <property type="protein sequence ID" value="SFU99043.1"/>
    <property type="molecule type" value="Genomic_DNA"/>
</dbReference>
<dbReference type="OrthoDB" id="9813770at2"/>
<gene>
    <name evidence="2" type="ORF">SAMN04487941_3911</name>
</gene>
<protein>
    <submittedName>
        <fullName evidence="2">Uncharacterized protein</fullName>
    </submittedName>
</protein>